<evidence type="ECO:0000313" key="1">
    <source>
        <dbReference type="EMBL" id="CAB3715261.1"/>
    </source>
</evidence>
<gene>
    <name evidence="1" type="ORF">LMG1873_03456</name>
</gene>
<dbReference type="Proteomes" id="UP000494116">
    <property type="component" value="Unassembled WGS sequence"/>
</dbReference>
<sequence>MWTISNARKIDSVQRGDKYQLDYEATLTIREDFARSTYASVRGFVDDPRNKPCMGEMGNVVAGMAGAVNPQTRQTVLRGAVLLIQSERGWRLLSGPEEEFVMPGR</sequence>
<comment type="caution">
    <text evidence="1">The sequence shown here is derived from an EMBL/GenBank/DDBJ whole genome shotgun (WGS) entry which is preliminary data.</text>
</comment>
<name>A0ABM8KZL5_9BURK</name>
<organism evidence="1 2">
    <name type="scientific">Achromobacter piechaudii</name>
    <dbReference type="NCBI Taxonomy" id="72556"/>
    <lineage>
        <taxon>Bacteria</taxon>
        <taxon>Pseudomonadati</taxon>
        <taxon>Pseudomonadota</taxon>
        <taxon>Betaproteobacteria</taxon>
        <taxon>Burkholderiales</taxon>
        <taxon>Alcaligenaceae</taxon>
        <taxon>Achromobacter</taxon>
    </lineage>
</organism>
<protein>
    <submittedName>
        <fullName evidence="1">Uncharacterized protein</fullName>
    </submittedName>
</protein>
<dbReference type="EMBL" id="CADIJS010000003">
    <property type="protein sequence ID" value="CAB3715261.1"/>
    <property type="molecule type" value="Genomic_DNA"/>
</dbReference>
<keyword evidence="2" id="KW-1185">Reference proteome</keyword>
<reference evidence="1 2" key="1">
    <citation type="submission" date="2020-04" db="EMBL/GenBank/DDBJ databases">
        <authorList>
            <person name="De Canck E."/>
        </authorList>
    </citation>
    <scope>NUCLEOTIDE SEQUENCE [LARGE SCALE GENOMIC DNA]</scope>
    <source>
        <strain evidence="1 2">LMG 1873</strain>
    </source>
</reference>
<proteinExistence type="predicted"/>
<evidence type="ECO:0000313" key="2">
    <source>
        <dbReference type="Proteomes" id="UP000494116"/>
    </source>
</evidence>
<accession>A0ABM8KZL5</accession>